<dbReference type="InterPro" id="IPR011990">
    <property type="entry name" value="TPR-like_helical_dom_sf"/>
</dbReference>
<dbReference type="NCBIfam" id="TIGR00756">
    <property type="entry name" value="PPR"/>
    <property type="match status" value="8"/>
</dbReference>
<dbReference type="PANTHER" id="PTHR45613">
    <property type="entry name" value="PENTATRICOPEPTIDE REPEAT-CONTAINING PROTEIN"/>
    <property type="match status" value="1"/>
</dbReference>
<dbReference type="Pfam" id="PF13041">
    <property type="entry name" value="PPR_2"/>
    <property type="match status" value="3"/>
</dbReference>
<sequence>MDCHCGNLPHANEFLEETVAKRLKPSAQTYASLITARCREGRVEDVKMVVEGMCKQGFELDGLTYNSIITDLCKAGKMAEARSFLLEMIERKSNAQTYASLITAYRREGRVDDVKMVVEGIHNKGLKFTYNCIITYLCKAQKMAEMIEKRFAHLASNDFRYGAFIHGESKAGEMQDADRKGVDPTIVTSNVFDDCLSKLGDVKMQEKWNITEALNLYAEMSTRGIQVDSFVYNALVDGQCKAGNMEKAPGLFQEIVQKGFAATFSFNTLIDGYCKFQKLNEVKHLLGEMVHKGIQPNHVTFTPVIDYFSNAGYMEKAKMIFLEMQEKNLMPNIVTYTSLIHVYNRKGNTSEALVLFAEMKTKGISPDEVTYDVIFYAHCKEGNPMEALKLRDELMVTGMPLSNNTYEAFTAEREEYSEAWRLLDESHSVNL</sequence>
<feature type="repeat" description="PPR" evidence="2">
    <location>
        <begin position="26"/>
        <end position="60"/>
    </location>
</feature>
<keyword evidence="1" id="KW-0677">Repeat</keyword>
<accession>A0A7J6WTF5</accession>
<dbReference type="PROSITE" id="PS51375">
    <property type="entry name" value="PPR"/>
    <property type="match status" value="7"/>
</dbReference>
<organism evidence="3 4">
    <name type="scientific">Thalictrum thalictroides</name>
    <name type="common">Rue-anemone</name>
    <name type="synonym">Anemone thalictroides</name>
    <dbReference type="NCBI Taxonomy" id="46969"/>
    <lineage>
        <taxon>Eukaryota</taxon>
        <taxon>Viridiplantae</taxon>
        <taxon>Streptophyta</taxon>
        <taxon>Embryophyta</taxon>
        <taxon>Tracheophyta</taxon>
        <taxon>Spermatophyta</taxon>
        <taxon>Magnoliopsida</taxon>
        <taxon>Ranunculales</taxon>
        <taxon>Ranunculaceae</taxon>
        <taxon>Thalictroideae</taxon>
        <taxon>Thalictrum</taxon>
    </lineage>
</organism>
<evidence type="ECO:0000313" key="4">
    <source>
        <dbReference type="Proteomes" id="UP000554482"/>
    </source>
</evidence>
<keyword evidence="4" id="KW-1185">Reference proteome</keyword>
<protein>
    <submittedName>
        <fullName evidence="3">Pentatricopeptide repeat-containing protein</fullName>
    </submittedName>
</protein>
<feature type="repeat" description="PPR" evidence="2">
    <location>
        <begin position="228"/>
        <end position="258"/>
    </location>
</feature>
<dbReference type="Pfam" id="PF01535">
    <property type="entry name" value="PPR"/>
    <property type="match status" value="2"/>
</dbReference>
<gene>
    <name evidence="3" type="ORF">FRX31_010095</name>
</gene>
<dbReference type="OrthoDB" id="185373at2759"/>
<feature type="repeat" description="PPR" evidence="2">
    <location>
        <begin position="297"/>
        <end position="331"/>
    </location>
</feature>
<reference evidence="3 4" key="1">
    <citation type="submission" date="2020-06" db="EMBL/GenBank/DDBJ databases">
        <title>Transcriptomic and genomic resources for Thalictrum thalictroides and T. hernandezii: Facilitating candidate gene discovery in an emerging model plant lineage.</title>
        <authorList>
            <person name="Arias T."/>
            <person name="Riano-Pachon D.M."/>
            <person name="Di Stilio V.S."/>
        </authorList>
    </citation>
    <scope>NUCLEOTIDE SEQUENCE [LARGE SCALE GENOMIC DNA]</scope>
    <source>
        <strain evidence="4">cv. WT478/WT964</strain>
        <tissue evidence="3">Leaves</tissue>
    </source>
</reference>
<dbReference type="InterPro" id="IPR002885">
    <property type="entry name" value="PPR_rpt"/>
</dbReference>
<dbReference type="EMBL" id="JABWDY010010867">
    <property type="protein sequence ID" value="KAF5200313.1"/>
    <property type="molecule type" value="Genomic_DNA"/>
</dbReference>
<name>A0A7J6WTF5_THATH</name>
<dbReference type="AlphaFoldDB" id="A0A7J6WTF5"/>
<dbReference type="PANTHER" id="PTHR45613:SF9">
    <property type="entry name" value="MITOCHONDRIAL GROUP I INTRON SPLICING FACTOR CCM1"/>
    <property type="match status" value="1"/>
</dbReference>
<feature type="repeat" description="PPR" evidence="2">
    <location>
        <begin position="367"/>
        <end position="401"/>
    </location>
</feature>
<dbReference type="Proteomes" id="UP000554482">
    <property type="component" value="Unassembled WGS sequence"/>
</dbReference>
<evidence type="ECO:0000256" key="1">
    <source>
        <dbReference type="ARBA" id="ARBA00022737"/>
    </source>
</evidence>
<feature type="repeat" description="PPR" evidence="2">
    <location>
        <begin position="332"/>
        <end position="366"/>
    </location>
</feature>
<proteinExistence type="predicted"/>
<dbReference type="Gene3D" id="1.25.40.10">
    <property type="entry name" value="Tetratricopeptide repeat domain"/>
    <property type="match status" value="3"/>
</dbReference>
<feature type="repeat" description="PPR" evidence="2">
    <location>
        <begin position="61"/>
        <end position="95"/>
    </location>
</feature>
<feature type="repeat" description="PPR" evidence="2">
    <location>
        <begin position="262"/>
        <end position="296"/>
    </location>
</feature>
<comment type="caution">
    <text evidence="3">The sequence shown here is derived from an EMBL/GenBank/DDBJ whole genome shotgun (WGS) entry which is preliminary data.</text>
</comment>
<evidence type="ECO:0000256" key="2">
    <source>
        <dbReference type="PROSITE-ProRule" id="PRU00708"/>
    </source>
</evidence>
<evidence type="ECO:0000313" key="3">
    <source>
        <dbReference type="EMBL" id="KAF5200313.1"/>
    </source>
</evidence>